<feature type="compositionally biased region" description="Polar residues" evidence="6">
    <location>
        <begin position="181"/>
        <end position="197"/>
    </location>
</feature>
<dbReference type="Pfam" id="PF01388">
    <property type="entry name" value="ARID"/>
    <property type="match status" value="1"/>
</dbReference>
<dbReference type="GO" id="GO:0005654">
    <property type="term" value="C:nucleoplasm"/>
    <property type="evidence" value="ECO:0007669"/>
    <property type="project" value="TreeGrafter"/>
</dbReference>
<feature type="region of interest" description="Disordered" evidence="6">
    <location>
        <begin position="232"/>
        <end position="275"/>
    </location>
</feature>
<dbReference type="SMART" id="SM00501">
    <property type="entry name" value="BRIGHT"/>
    <property type="match status" value="1"/>
</dbReference>
<dbReference type="SMART" id="SM00042">
    <property type="entry name" value="CUB"/>
    <property type="match status" value="1"/>
</dbReference>
<feature type="region of interest" description="Disordered" evidence="6">
    <location>
        <begin position="48"/>
        <end position="87"/>
    </location>
</feature>
<comment type="caution">
    <text evidence="5">Lacks conserved residue(s) required for the propagation of feature annotation.</text>
</comment>
<feature type="region of interest" description="Disordered" evidence="6">
    <location>
        <begin position="315"/>
        <end position="343"/>
    </location>
</feature>
<gene>
    <name evidence="10" type="ORF">KIK155_LOCUS7428</name>
</gene>
<dbReference type="EMBL" id="CAJNYV010000906">
    <property type="protein sequence ID" value="CAF3393466.1"/>
    <property type="molecule type" value="Genomic_DNA"/>
</dbReference>
<dbReference type="GO" id="GO:0035060">
    <property type="term" value="C:brahma complex"/>
    <property type="evidence" value="ECO:0007669"/>
    <property type="project" value="InterPro"/>
</dbReference>
<dbReference type="SUPFAM" id="SSF46774">
    <property type="entry name" value="ARID-like"/>
    <property type="match status" value="1"/>
</dbReference>
<evidence type="ECO:0000259" key="8">
    <source>
        <dbReference type="PROSITE" id="PS01180"/>
    </source>
</evidence>
<name>A0A817ZUL5_9BILA</name>
<dbReference type="InterPro" id="IPR036431">
    <property type="entry name" value="ARID_dom_sf"/>
</dbReference>
<feature type="region of interest" description="Disordered" evidence="6">
    <location>
        <begin position="168"/>
        <end position="197"/>
    </location>
</feature>
<dbReference type="GO" id="GO:0006357">
    <property type="term" value="P:regulation of transcription by RNA polymerase II"/>
    <property type="evidence" value="ECO:0007669"/>
    <property type="project" value="TreeGrafter"/>
</dbReference>
<dbReference type="GO" id="GO:0006338">
    <property type="term" value="P:chromatin remodeling"/>
    <property type="evidence" value="ECO:0007669"/>
    <property type="project" value="InterPro"/>
</dbReference>
<dbReference type="Gene3D" id="2.60.120.290">
    <property type="entry name" value="Spermadhesin, CUB domain"/>
    <property type="match status" value="1"/>
</dbReference>
<keyword evidence="7" id="KW-0472">Membrane</keyword>
<dbReference type="InterPro" id="IPR035914">
    <property type="entry name" value="Sperma_CUB_dom_sf"/>
</dbReference>
<dbReference type="GO" id="GO:0045893">
    <property type="term" value="P:positive regulation of DNA-templated transcription"/>
    <property type="evidence" value="ECO:0007669"/>
    <property type="project" value="TreeGrafter"/>
</dbReference>
<dbReference type="GO" id="GO:0031491">
    <property type="term" value="F:nucleosome binding"/>
    <property type="evidence" value="ECO:0007669"/>
    <property type="project" value="TreeGrafter"/>
</dbReference>
<evidence type="ECO:0000256" key="2">
    <source>
        <dbReference type="ARBA" id="ARBA00022553"/>
    </source>
</evidence>
<evidence type="ECO:0000256" key="7">
    <source>
        <dbReference type="SAM" id="Phobius"/>
    </source>
</evidence>
<dbReference type="InterPro" id="IPR000859">
    <property type="entry name" value="CUB_dom"/>
</dbReference>
<dbReference type="PROSITE" id="PS51011">
    <property type="entry name" value="ARID"/>
    <property type="match status" value="1"/>
</dbReference>
<keyword evidence="2" id="KW-0597">Phosphoprotein</keyword>
<evidence type="ECO:0000256" key="3">
    <source>
        <dbReference type="ARBA" id="ARBA00023157"/>
    </source>
</evidence>
<dbReference type="InterPro" id="IPR001606">
    <property type="entry name" value="ARID_dom"/>
</dbReference>
<dbReference type="PANTHER" id="PTHR12656:SF5">
    <property type="entry name" value="TRITHORAX GROUP PROTEIN OSA"/>
    <property type="match status" value="1"/>
</dbReference>
<keyword evidence="7" id="KW-1133">Transmembrane helix</keyword>
<evidence type="ECO:0000256" key="6">
    <source>
        <dbReference type="SAM" id="MobiDB-lite"/>
    </source>
</evidence>
<evidence type="ECO:0000313" key="10">
    <source>
        <dbReference type="EMBL" id="CAF3393466.1"/>
    </source>
</evidence>
<dbReference type="Pfam" id="PF12031">
    <property type="entry name" value="BAF250_C"/>
    <property type="match status" value="1"/>
</dbReference>
<sequence length="1635" mass="186520">MSYDAANHFYSNTPINNQNQQMTMMASPIRGSTNYSMTTLQTPMMNQYPSYPVHSSHQRFPSYETSESRSNPYYTSNSGPYEHQQSPTRAMSYGENHIQPSPYSSTGVQLAPSIHDLNSRTRSNDYKNFNTMMPTNQIFSGSFGYNNPTLMSTTRPISKSQQLYSNYSQQRKGDHMYDSNGARQYSPNHPTMINNSLSTSNASAYQSLYQKEMSSASGTVLSNLQQINYPSHSNESNVYLPPPPLQSTSTSTNAVDLDSNNAYSCNSQSPMYGQSPINESHILTIQENDNNSFKTKPIQSNNLCKSPSCTSISSHVPDDLESSNSSYSDKSPSVLNEKKSQKRKINKTTSIEVFNKLREMGNEQERNLFVDRLQRLWEEEHMICRKLPSISRQTIDLYRLYVCIREQNGFEQFSKVAKSRHWRDIASTLNIPKTSTAPFHLKQKYINFKLFHYECKYDRGGIDPDATLTEIDKTQEQRLKTVNKKNDNKLVAIQDQPMSLSSPSSSMGTSRIDNLPLQQYQTTVPLVSKTSQSFNLISRASNSSADGQLQQVPTITGQLAKRSQDVSNLNSISKSILFPIGSIEATTISSKIKRKKLTAKDIPFIDSMKLQMSLRGGLLAETSWALDTINIMLNDDEAHKHLQLKQMPGLLQALVDIYSKCLAQLFNEFIVENEQILNDSANKYQHRKKHDSIIYRIESNYLDKYQQKYNKQQNIIIEHIYDDHGNLKNNPEEVLDLQNTDDLSYIQTHFDPIHKDDKYYENLYYGHHHSNDTLSLDKHNGHLIKEFNISSYKYSETSDSDPIKFQYEKSDLLLNTIDDNKEFFQRYKRKFSTDELYSNKCTRDFNSFLKLNDHEDNKLTLFTKYSSGYDQICSRCICVSSILRNLSFIPGNDIELVECKTLIHVLARILLLGNNINHTNKINTLSNKEMKELSNDQVINDDSLKNENQNTTSSFSLSECLMNIRENTLVTVANIASFLIFNTYDSNLINELINGLLYWSTCYSDETIEQLQSLHISAQHLSIEILTKLSVHDMNMDFILATPSFNCIISLVHILIDWLNVSNANSIVSNLSTNIYRSQAYIQREFSIVLLNALIRCDSNIAHIIAHIPYTVSLLIDFLEDYDKKTNELITRYGSDYVLRLINTSEAENMLLTTNDMLTRAATCLLAMVNNKDNIEILKKYEDRILNLSISNVIDRNIGRILTDILHHCSMYNKSLQLGYTCETSITLTCSPSEKLVILEVIYSSECPNLNKELNGTSMYPPSRCIGYHRERASTHCNGKQICTIDNSVENRPSFLSGKQANCAFKGQSINIEYSCIPDFESSQLPPIDICSLQSVDDLKEGFIHTPNYPNNYLDNLTCLKKISTPDASHRLKIYAIDFDIESISITRLTSTTRITDWLEINNNGEKLYGTRSPFTLLFDDVIEASLMFKSDSSNIKRSYNGFLLYFIVTPVRRSRPPTTTKLIPSTAVNVFSDDDDDDNSKSSMQQKIAGLTLVNRRENNTGLILLVVLLSGALVVITCGVLLYKRRNDRRIRYLTETFHSFGGKKLKSSTVDSFDKSDEVKLNLNHNLASASDDDRSILKYPHDRIQDLDHIYSEDPLENKTFLKTHDNSVILYDYIDYATINQQTNDQPKSI</sequence>
<dbReference type="Gene3D" id="1.10.150.60">
    <property type="entry name" value="ARID DNA-binding domain"/>
    <property type="match status" value="1"/>
</dbReference>
<feature type="transmembrane region" description="Helical" evidence="7">
    <location>
        <begin position="1504"/>
        <end position="1525"/>
    </location>
</feature>
<dbReference type="SUPFAM" id="SSF49854">
    <property type="entry name" value="Spermadhesin, CUB domain"/>
    <property type="match status" value="1"/>
</dbReference>
<dbReference type="GO" id="GO:0003677">
    <property type="term" value="F:DNA binding"/>
    <property type="evidence" value="ECO:0007669"/>
    <property type="project" value="InterPro"/>
</dbReference>
<dbReference type="InterPro" id="IPR021906">
    <property type="entry name" value="BAF250/Osa"/>
</dbReference>
<feature type="compositionally biased region" description="Polar residues" evidence="6">
    <location>
        <begin position="258"/>
        <end position="275"/>
    </location>
</feature>
<protein>
    <submittedName>
        <fullName evidence="10">Uncharacterized protein</fullName>
    </submittedName>
</protein>
<feature type="compositionally biased region" description="Low complexity" evidence="6">
    <location>
        <begin position="322"/>
        <end position="333"/>
    </location>
</feature>
<keyword evidence="3" id="KW-1015">Disulfide bond</keyword>
<dbReference type="GO" id="GO:0016514">
    <property type="term" value="C:SWI/SNF complex"/>
    <property type="evidence" value="ECO:0007669"/>
    <property type="project" value="InterPro"/>
</dbReference>
<reference evidence="10" key="1">
    <citation type="submission" date="2021-02" db="EMBL/GenBank/DDBJ databases">
        <authorList>
            <person name="Nowell W R."/>
        </authorList>
    </citation>
    <scope>NUCLEOTIDE SEQUENCE</scope>
</reference>
<dbReference type="Proteomes" id="UP000663865">
    <property type="component" value="Unassembled WGS sequence"/>
</dbReference>
<accession>A0A817ZUL5</accession>
<dbReference type="CDD" id="cd00041">
    <property type="entry name" value="CUB"/>
    <property type="match status" value="1"/>
</dbReference>
<dbReference type="PANTHER" id="PTHR12656">
    <property type="entry name" value="BRG-1 ASSOCIATED FACTOR 250 BAF250"/>
    <property type="match status" value="1"/>
</dbReference>
<evidence type="ECO:0000259" key="9">
    <source>
        <dbReference type="PROSITE" id="PS51011"/>
    </source>
</evidence>
<evidence type="ECO:0000313" key="11">
    <source>
        <dbReference type="Proteomes" id="UP000663865"/>
    </source>
</evidence>
<organism evidence="10 11">
    <name type="scientific">Rotaria socialis</name>
    <dbReference type="NCBI Taxonomy" id="392032"/>
    <lineage>
        <taxon>Eukaryota</taxon>
        <taxon>Metazoa</taxon>
        <taxon>Spiralia</taxon>
        <taxon>Gnathifera</taxon>
        <taxon>Rotifera</taxon>
        <taxon>Eurotatoria</taxon>
        <taxon>Bdelloidea</taxon>
        <taxon>Philodinida</taxon>
        <taxon>Philodinidae</taxon>
        <taxon>Rotaria</taxon>
    </lineage>
</organism>
<feature type="domain" description="CUB" evidence="8">
    <location>
        <begin position="1331"/>
        <end position="1450"/>
    </location>
</feature>
<dbReference type="PROSITE" id="PS01180">
    <property type="entry name" value="CUB"/>
    <property type="match status" value="1"/>
</dbReference>
<feature type="domain" description="ARID" evidence="9">
    <location>
        <begin position="363"/>
        <end position="458"/>
    </location>
</feature>
<comment type="caution">
    <text evidence="10">The sequence shown here is derived from an EMBL/GenBank/DDBJ whole genome shotgun (WGS) entry which is preliminary data.</text>
</comment>
<dbReference type="InterPro" id="IPR033388">
    <property type="entry name" value="BAF250_C"/>
</dbReference>
<evidence type="ECO:0000256" key="5">
    <source>
        <dbReference type="PROSITE-ProRule" id="PRU00059"/>
    </source>
</evidence>
<comment type="subcellular location">
    <subcellularLocation>
        <location evidence="1">Nucleus</location>
    </subcellularLocation>
</comment>
<keyword evidence="7" id="KW-0812">Transmembrane</keyword>
<proteinExistence type="predicted"/>
<dbReference type="SMART" id="SM01014">
    <property type="entry name" value="ARID"/>
    <property type="match status" value="1"/>
</dbReference>
<dbReference type="GO" id="GO:0071565">
    <property type="term" value="C:nBAF complex"/>
    <property type="evidence" value="ECO:0007669"/>
    <property type="project" value="TreeGrafter"/>
</dbReference>
<keyword evidence="4" id="KW-0539">Nucleus</keyword>
<evidence type="ECO:0000256" key="4">
    <source>
        <dbReference type="ARBA" id="ARBA00023242"/>
    </source>
</evidence>
<evidence type="ECO:0000256" key="1">
    <source>
        <dbReference type="ARBA" id="ARBA00004123"/>
    </source>
</evidence>